<evidence type="ECO:0000313" key="2">
    <source>
        <dbReference type="EMBL" id="MBC2607042.1"/>
    </source>
</evidence>
<evidence type="ECO:0000256" key="1">
    <source>
        <dbReference type="SAM" id="Phobius"/>
    </source>
</evidence>
<dbReference type="RefSeq" id="WP_185660906.1">
    <property type="nucleotide sequence ID" value="NZ_CAWPOO010000012.1"/>
</dbReference>
<keyword evidence="1" id="KW-1133">Transmembrane helix</keyword>
<organism evidence="2 3">
    <name type="scientific">Pelagicoccus albus</name>
    <dbReference type="NCBI Taxonomy" id="415222"/>
    <lineage>
        <taxon>Bacteria</taxon>
        <taxon>Pseudomonadati</taxon>
        <taxon>Verrucomicrobiota</taxon>
        <taxon>Opitutia</taxon>
        <taxon>Puniceicoccales</taxon>
        <taxon>Pelagicoccaceae</taxon>
        <taxon>Pelagicoccus</taxon>
    </lineage>
</organism>
<keyword evidence="1" id="KW-0472">Membrane</keyword>
<evidence type="ECO:0000313" key="3">
    <source>
        <dbReference type="Proteomes" id="UP000526501"/>
    </source>
</evidence>
<dbReference type="Proteomes" id="UP000526501">
    <property type="component" value="Unassembled WGS sequence"/>
</dbReference>
<proteinExistence type="predicted"/>
<keyword evidence="1" id="KW-0812">Transmembrane</keyword>
<dbReference type="EMBL" id="JACHVC010000012">
    <property type="protein sequence ID" value="MBC2607042.1"/>
    <property type="molecule type" value="Genomic_DNA"/>
</dbReference>
<keyword evidence="3" id="KW-1185">Reference proteome</keyword>
<dbReference type="AlphaFoldDB" id="A0A7X1EAR5"/>
<protein>
    <submittedName>
        <fullName evidence="2">Uncharacterized protein</fullName>
    </submittedName>
</protein>
<name>A0A7X1EAR5_9BACT</name>
<sequence>MLNYLKTLLRSSPVKEDAMLRRRADGDGVKNVQFASFLRQSGFRKRSLDRHDKTKKLKRSIAFVAIWGFLIACTWIAFESVEALELF</sequence>
<reference evidence="2 3" key="1">
    <citation type="submission" date="2020-07" db="EMBL/GenBank/DDBJ databases">
        <authorList>
            <person name="Feng X."/>
        </authorList>
    </citation>
    <scope>NUCLEOTIDE SEQUENCE [LARGE SCALE GENOMIC DNA]</scope>
    <source>
        <strain evidence="2 3">JCM23202</strain>
    </source>
</reference>
<accession>A0A7X1EAR5</accession>
<feature type="transmembrane region" description="Helical" evidence="1">
    <location>
        <begin position="60"/>
        <end position="78"/>
    </location>
</feature>
<comment type="caution">
    <text evidence="2">The sequence shown here is derived from an EMBL/GenBank/DDBJ whole genome shotgun (WGS) entry which is preliminary data.</text>
</comment>
<gene>
    <name evidence="2" type="ORF">H5P27_13390</name>
</gene>